<dbReference type="InParanoid" id="A0A218YZR1"/>
<dbReference type="Gene3D" id="3.40.50.720">
    <property type="entry name" value="NAD(P)-binding Rossmann-like Domain"/>
    <property type="match status" value="1"/>
</dbReference>
<feature type="compositionally biased region" description="Polar residues" evidence="1">
    <location>
        <begin position="745"/>
        <end position="761"/>
    </location>
</feature>
<proteinExistence type="predicted"/>
<dbReference type="EMBL" id="MZNU01000281">
    <property type="protein sequence ID" value="OWP01259.1"/>
    <property type="molecule type" value="Genomic_DNA"/>
</dbReference>
<dbReference type="PANTHER" id="PTHR47785:SF6">
    <property type="entry name" value="ZN(II)2CYS6 TRANSCRIPTION FACTOR (EUROFUNG)"/>
    <property type="match status" value="1"/>
</dbReference>
<dbReference type="CDD" id="cd12148">
    <property type="entry name" value="fungal_TF_MHR"/>
    <property type="match status" value="1"/>
</dbReference>
<dbReference type="CDD" id="cd05369">
    <property type="entry name" value="TER_DECR_SDR_a"/>
    <property type="match status" value="1"/>
</dbReference>
<dbReference type="PRINTS" id="PR00081">
    <property type="entry name" value="GDHRDH"/>
</dbReference>
<accession>A0A218YZR1</accession>
<dbReference type="OrthoDB" id="6133115at2759"/>
<comment type="caution">
    <text evidence="2">The sequence shown here is derived from an EMBL/GenBank/DDBJ whole genome shotgun (WGS) entry which is preliminary data.</text>
</comment>
<name>A0A218YZR1_9HELO</name>
<evidence type="ECO:0000313" key="2">
    <source>
        <dbReference type="EMBL" id="OWP01259.1"/>
    </source>
</evidence>
<evidence type="ECO:0000256" key="1">
    <source>
        <dbReference type="SAM" id="MobiDB-lite"/>
    </source>
</evidence>
<dbReference type="InterPro" id="IPR002347">
    <property type="entry name" value="SDR_fam"/>
</dbReference>
<organism evidence="2 3">
    <name type="scientific">Diplocarpon coronariae</name>
    <dbReference type="NCBI Taxonomy" id="2795749"/>
    <lineage>
        <taxon>Eukaryota</taxon>
        <taxon>Fungi</taxon>
        <taxon>Dikarya</taxon>
        <taxon>Ascomycota</taxon>
        <taxon>Pezizomycotina</taxon>
        <taxon>Leotiomycetes</taxon>
        <taxon>Helotiales</taxon>
        <taxon>Drepanopezizaceae</taxon>
        <taxon>Diplocarpon</taxon>
    </lineage>
</organism>
<dbReference type="Pfam" id="PF13561">
    <property type="entry name" value="adh_short_C2"/>
    <property type="match status" value="1"/>
</dbReference>
<dbReference type="STRING" id="503106.A0A218YZR1"/>
<protein>
    <submittedName>
        <fullName evidence="2">Transcription factor Cys</fullName>
    </submittedName>
</protein>
<gene>
    <name evidence="2" type="ORF">B2J93_5539</name>
</gene>
<dbReference type="SUPFAM" id="SSF51735">
    <property type="entry name" value="NAD(P)-binding Rossmann-fold domains"/>
    <property type="match status" value="1"/>
</dbReference>
<dbReference type="InterPro" id="IPR036291">
    <property type="entry name" value="NAD(P)-bd_dom_sf"/>
</dbReference>
<dbReference type="PANTHER" id="PTHR47785">
    <property type="entry name" value="ZN(II)2CYS6 TRANSCRIPTION FACTOR (EUROFUNG)-RELATED-RELATED"/>
    <property type="match status" value="1"/>
</dbReference>
<feature type="compositionally biased region" description="Low complexity" evidence="1">
    <location>
        <begin position="314"/>
        <end position="324"/>
    </location>
</feature>
<keyword evidence="3" id="KW-1185">Reference proteome</keyword>
<sequence length="940" mass="102321">MTALPKADYMSSVWKDGIFEDKVVFCTGGAGTICSAQVRALVCLGANACIIGRNVEKTEKMARSIATARKGAKVIGIGAVDVRKIQDLEAAVATCVNALGGIDYVIAGAAGNFISPIAGLSSNAFKTVIDIDTIGSFNTLKATVPELIKSAARNPNTGTNPSTGGRIIFISASFHFTGMPLQAHASVAKAGVDALSASVALEYGPRGITSNIITPGPISGTEGMARLGNRDSEASGAAFSKVPLQRYGLVKEIADGTIYLFSDAGNFVNGEVLVIDGGDDKTLVEILDRLKILESKVDRLPTARAPPSATAFGPSQPSPSSQPSFNSETEASSYSTPSTKQSQLPSPDSGGSTQPYRLAAAPHKILNWPALQQLLLQFLPANVGDMKVLENDGPNFIIRMCNDQIPLPLDASLQEQPFVGMQTQATRNAGGPRSTFPALTRDTMHKLTGAYFDSFNFLYPFMDRRTFESDTLAKVSSEGFDDDVDSVIALMVFCLGEVALQSMTGTPIAEVNGLKSGIRGGSSNRPPGLALFNEARKCLGFVLCGHRLENVQIFSLVAYVKPFPDPIRSVELNFQRLYYQCCSRHADFWKMTAMASQACHILVTCNVIDWATPKGDLIRRAVWHCIVMETALHMELDLPLTGILDIGDRVGMPSFNTPFCESDHLGNQATNFEAHYASSLALRRLCAGLNASIHDSTSTSGTPGSFEFGGPSASALNQVAAQLTQWRGLLPRDLQWAEDDPASFPSPQTRTRNSRSVGSFHQSVDPNLSAAAQHGQPNTQLFSSDLKREPIRYNFVYDVQVAILRTRYYYAKYMVYRPFVYKALHFPGLMTQEDAQGAAECLRSCLKWPLAMSPPSRHKRLIPYMFCWSQTFLSILLIFHLTHHNPMLRDIRAQLCGPRFEADFDVSVAIMQDWIRDLKAVDPLALWCYKILQPIYNLDA</sequence>
<feature type="compositionally biased region" description="Polar residues" evidence="1">
    <location>
        <begin position="325"/>
        <end position="355"/>
    </location>
</feature>
<dbReference type="AlphaFoldDB" id="A0A218YZR1"/>
<dbReference type="InterPro" id="IPR053181">
    <property type="entry name" value="EcdB-like_regulator"/>
</dbReference>
<feature type="region of interest" description="Disordered" evidence="1">
    <location>
        <begin position="303"/>
        <end position="356"/>
    </location>
</feature>
<feature type="region of interest" description="Disordered" evidence="1">
    <location>
        <begin position="740"/>
        <end position="761"/>
    </location>
</feature>
<evidence type="ECO:0000313" key="3">
    <source>
        <dbReference type="Proteomes" id="UP000242519"/>
    </source>
</evidence>
<reference evidence="2 3" key="1">
    <citation type="submission" date="2017-04" db="EMBL/GenBank/DDBJ databases">
        <title>Draft genome sequence of Marssonina coronaria NL1: causal agent of apple blotch.</title>
        <authorList>
            <person name="Cheng Q."/>
        </authorList>
    </citation>
    <scope>NUCLEOTIDE SEQUENCE [LARGE SCALE GENOMIC DNA]</scope>
    <source>
        <strain evidence="2 3">NL1</strain>
    </source>
</reference>
<dbReference type="Proteomes" id="UP000242519">
    <property type="component" value="Unassembled WGS sequence"/>
</dbReference>